<dbReference type="InterPro" id="IPR050772">
    <property type="entry name" value="Hydratase-Decarb/MhpD_sf"/>
</dbReference>
<dbReference type="Gene3D" id="3.90.850.10">
    <property type="entry name" value="Fumarylacetoacetase-like, C-terminal domain"/>
    <property type="match status" value="1"/>
</dbReference>
<protein>
    <recommendedName>
        <fullName evidence="3">Hydratase</fullName>
    </recommendedName>
</protein>
<dbReference type="EMBL" id="CP093313">
    <property type="protein sequence ID" value="UWZ86129.1"/>
    <property type="molecule type" value="Genomic_DNA"/>
</dbReference>
<reference evidence="1" key="1">
    <citation type="submission" date="2021-04" db="EMBL/GenBank/DDBJ databases">
        <title>Phylogenetic analysis of Acidobacteriaceae.</title>
        <authorList>
            <person name="Qiu L."/>
            <person name="Zhang Q."/>
        </authorList>
    </citation>
    <scope>NUCLEOTIDE SEQUENCE</scope>
    <source>
        <strain evidence="1">DSM 25168</strain>
    </source>
</reference>
<dbReference type="GO" id="GO:0005737">
    <property type="term" value="C:cytoplasm"/>
    <property type="evidence" value="ECO:0007669"/>
    <property type="project" value="TreeGrafter"/>
</dbReference>
<proteinExistence type="predicted"/>
<keyword evidence="2" id="KW-1185">Reference proteome</keyword>
<name>A0A9J7BU67_9BACT</name>
<dbReference type="RefSeq" id="WP_260795773.1">
    <property type="nucleotide sequence ID" value="NZ_CP093313.1"/>
</dbReference>
<organism evidence="1 2">
    <name type="scientific">Occallatibacter riparius</name>
    <dbReference type="NCBI Taxonomy" id="1002689"/>
    <lineage>
        <taxon>Bacteria</taxon>
        <taxon>Pseudomonadati</taxon>
        <taxon>Acidobacteriota</taxon>
        <taxon>Terriglobia</taxon>
        <taxon>Terriglobales</taxon>
        <taxon>Acidobacteriaceae</taxon>
        <taxon>Occallatibacter</taxon>
    </lineage>
</organism>
<gene>
    <name evidence="1" type="ORF">MOP44_09315</name>
</gene>
<sequence>MHETIRPKDLIALRHHGQSRPVETLELPATVAAAYDMAAATLGYLGTRAAGWKLGATTTATRRMFATEEIYFGALVAGEIWNSAQPGLPPAPPFLRGEAEIAFRLKVDIRCEESEVALQASDSGLFDAWVPAIEAPYSCVANLAEAGLRALLMDRCAAGALYLGQPRPRIDDPAIEEMLEIEADGVSVAQGAANTSLIMSPVEAARGFLKVAAAQGVNVQRGQWISTGGITPCVTLPFGKPLQLNLGGKQALKFVVQAPTS</sequence>
<dbReference type="GO" id="GO:0008684">
    <property type="term" value="F:2-oxopent-4-enoate hydratase activity"/>
    <property type="evidence" value="ECO:0007669"/>
    <property type="project" value="TreeGrafter"/>
</dbReference>
<dbReference type="AlphaFoldDB" id="A0A9J7BU67"/>
<dbReference type="Proteomes" id="UP001059380">
    <property type="component" value="Chromosome"/>
</dbReference>
<dbReference type="SUPFAM" id="SSF56529">
    <property type="entry name" value="FAH"/>
    <property type="match status" value="1"/>
</dbReference>
<accession>A0A9J7BU67</accession>
<dbReference type="KEGG" id="orp:MOP44_09315"/>
<dbReference type="PANTHER" id="PTHR30143:SF0">
    <property type="entry name" value="2-KETO-4-PENTENOATE HYDRATASE"/>
    <property type="match status" value="1"/>
</dbReference>
<evidence type="ECO:0008006" key="3">
    <source>
        <dbReference type="Google" id="ProtNLM"/>
    </source>
</evidence>
<evidence type="ECO:0000313" key="2">
    <source>
        <dbReference type="Proteomes" id="UP001059380"/>
    </source>
</evidence>
<evidence type="ECO:0000313" key="1">
    <source>
        <dbReference type="EMBL" id="UWZ86129.1"/>
    </source>
</evidence>
<dbReference type="InterPro" id="IPR036663">
    <property type="entry name" value="Fumarylacetoacetase_C_sf"/>
</dbReference>
<dbReference type="PANTHER" id="PTHR30143">
    <property type="entry name" value="ACID HYDRATASE"/>
    <property type="match status" value="1"/>
</dbReference>